<reference evidence="3 4" key="3">
    <citation type="submission" date="2017-03" db="EMBL/GenBank/DDBJ databases">
        <authorList>
            <person name="Regsiter A."/>
            <person name="William W."/>
        </authorList>
    </citation>
    <scope>NUCLEOTIDE SEQUENCE [LARGE SCALE GENOMIC DNA]</scope>
    <source>
        <strain evidence="3">PRJEB5721</strain>
    </source>
</reference>
<dbReference type="EMBL" id="CCCS020000052">
    <property type="protein sequence ID" value="CDQ11472.1"/>
    <property type="molecule type" value="Genomic_DNA"/>
</dbReference>
<sequence length="84" mass="8690">MVEKAVRLPRPGFGHPHGRDGGRLGAGLVGPLAGRNGARDLYLDRSLTGVRDGAKGVVFPYLVSMQPRGKGGAGGPFLAPFPVL</sequence>
<proteinExistence type="predicted"/>
<reference evidence="2" key="1">
    <citation type="submission" date="2014-03" db="EMBL/GenBank/DDBJ databases">
        <authorList>
            <person name="Genoscope - CEA"/>
        </authorList>
    </citation>
    <scope>NUCLEOTIDE SEQUENCE [LARGE SCALE GENOMIC DNA]</scope>
    <source>
        <strain evidence="2">CF27</strain>
    </source>
</reference>
<organism evidence="2">
    <name type="scientific">Acidithiobacillus ferrivorans</name>
    <dbReference type="NCBI Taxonomy" id="160808"/>
    <lineage>
        <taxon>Bacteria</taxon>
        <taxon>Pseudomonadati</taxon>
        <taxon>Pseudomonadota</taxon>
        <taxon>Acidithiobacillia</taxon>
        <taxon>Acidithiobacillales</taxon>
        <taxon>Acidithiobacillaceae</taxon>
        <taxon>Acidithiobacillus</taxon>
    </lineage>
</organism>
<reference evidence="2" key="2">
    <citation type="submission" date="2014-07" db="EMBL/GenBank/DDBJ databases">
        <title>Initial genome analysis of the psychrotolerant acidophile Acidithiobacillus ferrivorans CF27: insights into iron and sulfur oxidation pathways and into biofilm formation.</title>
        <authorList>
            <person name="Talla E."/>
            <person name="Hedrich S."/>
            <person name="Mangenot S."/>
            <person name="Ji B."/>
            <person name="Johnson D.B."/>
            <person name="Barbe V."/>
            <person name="Bonnefoy V."/>
        </authorList>
    </citation>
    <scope>NUCLEOTIDE SEQUENCE [LARGE SCALE GENOMIC DNA]</scope>
    <source>
        <strain evidence="2">CF27</strain>
    </source>
</reference>
<evidence type="ECO:0000313" key="3">
    <source>
        <dbReference type="EMBL" id="SMH66245.1"/>
    </source>
</evidence>
<evidence type="ECO:0000256" key="1">
    <source>
        <dbReference type="SAM" id="MobiDB-lite"/>
    </source>
</evidence>
<dbReference type="Proteomes" id="UP000193925">
    <property type="component" value="Chromosome AFERRI"/>
</dbReference>
<evidence type="ECO:0000313" key="2">
    <source>
        <dbReference type="EMBL" id="CDQ11472.1"/>
    </source>
</evidence>
<dbReference type="AlphaFoldDB" id="A0A060USB6"/>
<protein>
    <submittedName>
        <fullName evidence="2">Uncharacterized protein</fullName>
    </submittedName>
</protein>
<evidence type="ECO:0000313" key="4">
    <source>
        <dbReference type="Proteomes" id="UP000193925"/>
    </source>
</evidence>
<keyword evidence="4" id="KW-1185">Reference proteome</keyword>
<feature type="region of interest" description="Disordered" evidence="1">
    <location>
        <begin position="1"/>
        <end position="25"/>
    </location>
</feature>
<accession>A0A060USB6</accession>
<name>A0A060USB6_9PROT</name>
<dbReference type="EMBL" id="LT841305">
    <property type="protein sequence ID" value="SMH66245.1"/>
    <property type="molecule type" value="Genomic_DNA"/>
</dbReference>
<gene>
    <name evidence="3" type="ORF">AFERRI_21034</name>
    <name evidence="2" type="ORF">AFERRI_560021</name>
</gene>